<dbReference type="InterPro" id="IPR011990">
    <property type="entry name" value="TPR-like_helical_dom_sf"/>
</dbReference>
<dbReference type="SMART" id="SM00671">
    <property type="entry name" value="SEL1"/>
    <property type="match status" value="2"/>
</dbReference>
<dbReference type="SUPFAM" id="SSF81901">
    <property type="entry name" value="HCP-like"/>
    <property type="match status" value="1"/>
</dbReference>
<dbReference type="Proteomes" id="UP001064971">
    <property type="component" value="Plasmid pDAETH-3"/>
</dbReference>
<evidence type="ECO:0000313" key="3">
    <source>
        <dbReference type="EMBL" id="BDP44654.1"/>
    </source>
</evidence>
<dbReference type="EMBL" id="AP026563">
    <property type="protein sequence ID" value="BDP44654.1"/>
    <property type="molecule type" value="Genomic_DNA"/>
</dbReference>
<accession>A0ABM8ALF5</accession>
<keyword evidence="3" id="KW-0614">Plasmid</keyword>
<evidence type="ECO:0000313" key="4">
    <source>
        <dbReference type="Proteomes" id="UP001064971"/>
    </source>
</evidence>
<evidence type="ECO:0000256" key="1">
    <source>
        <dbReference type="SAM" id="MobiDB-lite"/>
    </source>
</evidence>
<dbReference type="Pfam" id="PF10544">
    <property type="entry name" value="T5orf172"/>
    <property type="match status" value="1"/>
</dbReference>
<evidence type="ECO:0000259" key="2">
    <source>
        <dbReference type="SMART" id="SM00974"/>
    </source>
</evidence>
<dbReference type="InterPro" id="IPR006597">
    <property type="entry name" value="Sel1-like"/>
</dbReference>
<feature type="region of interest" description="Disordered" evidence="1">
    <location>
        <begin position="331"/>
        <end position="350"/>
    </location>
</feature>
<protein>
    <recommendedName>
        <fullName evidence="2">Bacteriophage T5 Orf172 DNA-binding domain-containing protein</fullName>
    </recommendedName>
</protein>
<reference evidence="3" key="1">
    <citation type="submission" date="2022-07" db="EMBL/GenBank/DDBJ databases">
        <title>Complete Genome Sequence of the Radioresistant Bacterium Deinococcus aetherius ST0316, Isolated from the Air Dust collected in Lower Stratosphere above Japan.</title>
        <authorList>
            <person name="Satoh K."/>
            <person name="Hagiwara K."/>
            <person name="Katsumata K."/>
            <person name="Kubo A."/>
            <person name="Yokobori S."/>
            <person name="Yamagishi A."/>
            <person name="Oono Y."/>
            <person name="Narumi I."/>
        </authorList>
    </citation>
    <scope>NUCLEOTIDE SEQUENCE</scope>
    <source>
        <strain evidence="3">ST0316</strain>
        <plasmid evidence="3">pDAETH-3</plasmid>
    </source>
</reference>
<dbReference type="SMART" id="SM00974">
    <property type="entry name" value="T5orf172"/>
    <property type="match status" value="1"/>
</dbReference>
<geneLocation type="plasmid" evidence="3 4">
    <name>pDAETH-3</name>
</geneLocation>
<gene>
    <name evidence="3" type="ORF">DAETH_46230</name>
</gene>
<keyword evidence="4" id="KW-1185">Reference proteome</keyword>
<dbReference type="Gene3D" id="1.25.40.10">
    <property type="entry name" value="Tetratricopeptide repeat domain"/>
    <property type="match status" value="1"/>
</dbReference>
<proteinExistence type="predicted"/>
<feature type="domain" description="Bacteriophage T5 Orf172 DNA-binding" evidence="2">
    <location>
        <begin position="7"/>
        <end position="87"/>
    </location>
</feature>
<dbReference type="InterPro" id="IPR018306">
    <property type="entry name" value="Phage_T5_Orf172_DNA-bd"/>
</dbReference>
<organism evidence="3 4">
    <name type="scientific">Deinococcus aetherius</name>
    <dbReference type="NCBI Taxonomy" id="200252"/>
    <lineage>
        <taxon>Bacteria</taxon>
        <taxon>Thermotogati</taxon>
        <taxon>Deinococcota</taxon>
        <taxon>Deinococci</taxon>
        <taxon>Deinococcales</taxon>
        <taxon>Deinococcaceae</taxon>
        <taxon>Deinococcus</taxon>
    </lineage>
</organism>
<name>A0ABM8ALF5_9DEIO</name>
<sequence length="767" mass="83844">MYVLLNPSMPGLVKVGLTMRDAAERARELAGATGVPTDFLIAYEANFEDVHGAEQHMHASLAPFRVNQGREFFRVPPTFAIDTLLELRLQGLYGATSFHTDPVKRAADEQVKFQGQHKARELYEQGQAHELGRGVLKSMYEAIKYYEAAAKAGLPEAHARLGASLLRGYGTEVNVKRGLKTLEKGAALGDLDCLRELAVAHRRLRQPDISVDRWREYFDAAPGTDEAAYYAARFLLTSPRHYRLSRFFQVQATRVLRLIDLIVFADWHARLVERRSHLSDPDHRWFSPLEALSGVHYDTQRAAVALLEELEGDGQVNSSVVLHAARESQLRDLGRSSGQGRPEPPSWGTWEEFDQATYTALPRPERVPPALNNPHELGARGRRTRMAAAARLLEPPVPGRGHEAAIAGATPEALILAPPAPRVRGVRRARIRSSGSLSHRAPASSAVQRAVHGAALTDGIQLRFVLWVGGDQPRAPLEAQGRPSRAPVLGTPEATRPGEVQVAADRVDVQAGRGGGGRGAGPLPGHPVIRHDEAFTSHERVQTWPRAGPHRQRRGVRGLRRHHLPVAAVARPVQPQTGDVRVPHVRRIGDDREAVKVPARQVPKGRRLPGRPAIPAGLQHVVSGQDQDWGPGGSGERHGVPGTVGPTPGAAAVRADRDAHVLTVQQPSAGQHLQGVKVTAQMACRNRRPISHLPPRGTCYQEHAQEGAGQQGASGRPCPSRRHVLISPMNVHHRRRRVTSTVRRLPSGAEVCFRVGAPSRTPYLPRG</sequence>